<dbReference type="PANTHER" id="PTHR45753:SF3">
    <property type="entry name" value="ORNITHINE TRANSCARBAMYLASE, MITOCHONDRIAL"/>
    <property type="match status" value="1"/>
</dbReference>
<dbReference type="PANTHER" id="PTHR45753">
    <property type="entry name" value="ORNITHINE CARBAMOYLTRANSFERASE, MITOCHONDRIAL"/>
    <property type="match status" value="1"/>
</dbReference>
<protein>
    <recommendedName>
        <fullName evidence="4">ornithine carbamoyltransferase</fullName>
        <ecNumber evidence="4">2.1.3.3</ecNumber>
    </recommendedName>
</protein>
<feature type="domain" description="Aspartate/ornithine carbamoyltransferase carbamoyl-P binding" evidence="10">
    <location>
        <begin position="47"/>
        <end position="188"/>
    </location>
</feature>
<evidence type="ECO:0000256" key="7">
    <source>
        <dbReference type="ARBA" id="ARBA00022679"/>
    </source>
</evidence>
<dbReference type="GO" id="GO:0004585">
    <property type="term" value="F:ornithine carbamoyltransferase activity"/>
    <property type="evidence" value="ECO:0007669"/>
    <property type="project" value="UniProtKB-EC"/>
</dbReference>
<evidence type="ECO:0000256" key="1">
    <source>
        <dbReference type="ARBA" id="ARBA00004695"/>
    </source>
</evidence>
<evidence type="ECO:0000313" key="11">
    <source>
        <dbReference type="EMBL" id="KAK7483265.1"/>
    </source>
</evidence>
<dbReference type="Pfam" id="PF00185">
    <property type="entry name" value="OTCace"/>
    <property type="match status" value="1"/>
</dbReference>
<evidence type="ECO:0000256" key="8">
    <source>
        <dbReference type="RuleBase" id="RU003634"/>
    </source>
</evidence>
<evidence type="ECO:0000259" key="10">
    <source>
        <dbReference type="Pfam" id="PF02729"/>
    </source>
</evidence>
<dbReference type="GO" id="GO:0006526">
    <property type="term" value="P:L-arginine biosynthetic process"/>
    <property type="evidence" value="ECO:0007669"/>
    <property type="project" value="UniProtKB-KW"/>
</dbReference>
<dbReference type="Pfam" id="PF02729">
    <property type="entry name" value="OTCace_N"/>
    <property type="match status" value="1"/>
</dbReference>
<dbReference type="EMBL" id="JACVVK020000229">
    <property type="protein sequence ID" value="KAK7483265.1"/>
    <property type="molecule type" value="Genomic_DNA"/>
</dbReference>
<gene>
    <name evidence="11" type="ORF">BaRGS_00025432</name>
</gene>
<evidence type="ECO:0000313" key="12">
    <source>
        <dbReference type="Proteomes" id="UP001519460"/>
    </source>
</evidence>
<dbReference type="SUPFAM" id="SSF53671">
    <property type="entry name" value="Aspartate/ornithine carbamoyltransferase"/>
    <property type="match status" value="1"/>
</dbReference>
<dbReference type="NCBIfam" id="NF001986">
    <property type="entry name" value="PRK00779.1"/>
    <property type="match status" value="1"/>
</dbReference>
<evidence type="ECO:0000256" key="3">
    <source>
        <dbReference type="ARBA" id="ARBA00011233"/>
    </source>
</evidence>
<dbReference type="NCBIfam" id="TIGR00658">
    <property type="entry name" value="orni_carb_tr"/>
    <property type="match status" value="1"/>
</dbReference>
<dbReference type="InterPro" id="IPR002292">
    <property type="entry name" value="Orn/put_carbamltrans"/>
</dbReference>
<proteinExistence type="inferred from homology"/>
<dbReference type="InterPro" id="IPR006130">
    <property type="entry name" value="Asp/Orn_carbamoylTrfase"/>
</dbReference>
<dbReference type="Proteomes" id="UP001519460">
    <property type="component" value="Unassembled WGS sequence"/>
</dbReference>
<keyword evidence="6" id="KW-0028">Amino-acid biosynthesis</keyword>
<comment type="caution">
    <text evidence="11">The sequence shown here is derived from an EMBL/GenBank/DDBJ whole genome shotgun (WGS) entry which is preliminary data.</text>
</comment>
<dbReference type="InterPro" id="IPR036901">
    <property type="entry name" value="Asp/Orn_carbamoylTrfase_sf"/>
</dbReference>
<evidence type="ECO:0000256" key="6">
    <source>
        <dbReference type="ARBA" id="ARBA00022605"/>
    </source>
</evidence>
<comment type="similarity">
    <text evidence="2">Belongs to the aspartate/ornithine carbamoyltransferase superfamily. OTCase family.</text>
</comment>
<dbReference type="GO" id="GO:0005737">
    <property type="term" value="C:cytoplasm"/>
    <property type="evidence" value="ECO:0007669"/>
    <property type="project" value="UniProtKB-ARBA"/>
</dbReference>
<dbReference type="PRINTS" id="PR00102">
    <property type="entry name" value="OTCASE"/>
</dbReference>
<feature type="domain" description="Aspartate/ornithine carbamoyltransferase Asp/Orn-binding" evidence="9">
    <location>
        <begin position="195"/>
        <end position="348"/>
    </location>
</feature>
<dbReference type="EC" id="2.1.3.3" evidence="4"/>
<reference evidence="11 12" key="1">
    <citation type="journal article" date="2023" name="Sci. Data">
        <title>Genome assembly of the Korean intertidal mud-creeper Batillaria attramentaria.</title>
        <authorList>
            <person name="Patra A.K."/>
            <person name="Ho P.T."/>
            <person name="Jun S."/>
            <person name="Lee S.J."/>
            <person name="Kim Y."/>
            <person name="Won Y.J."/>
        </authorList>
    </citation>
    <scope>NUCLEOTIDE SEQUENCE [LARGE SCALE GENOMIC DNA]</scope>
    <source>
        <strain evidence="11">Wonlab-2016</strain>
    </source>
</reference>
<dbReference type="InterPro" id="IPR006132">
    <property type="entry name" value="Asp/Orn_carbamoyltranf_P-bd"/>
</dbReference>
<dbReference type="FunFam" id="3.40.50.1370:FF:000009">
    <property type="entry name" value="Ornithine carbamoyltransferase, mitochondrial"/>
    <property type="match status" value="1"/>
</dbReference>
<accession>A0ABD0K865</accession>
<keyword evidence="5" id="KW-0055">Arginine biosynthesis</keyword>
<keyword evidence="7 8" id="KW-0808">Transferase</keyword>
<keyword evidence="12" id="KW-1185">Reference proteome</keyword>
<comment type="pathway">
    <text evidence="1">Nitrogen metabolism; urea cycle; L-citrulline from L-ornithine and carbamoyl phosphate: step 1/1.</text>
</comment>
<dbReference type="PROSITE" id="PS00097">
    <property type="entry name" value="CARBAMOYLTRANSFERASE"/>
    <property type="match status" value="1"/>
</dbReference>
<dbReference type="AlphaFoldDB" id="A0ABD0K865"/>
<evidence type="ECO:0000256" key="5">
    <source>
        <dbReference type="ARBA" id="ARBA00022571"/>
    </source>
</evidence>
<name>A0ABD0K865_9CAEN</name>
<evidence type="ECO:0000256" key="2">
    <source>
        <dbReference type="ARBA" id="ARBA00007805"/>
    </source>
</evidence>
<organism evidence="11 12">
    <name type="scientific">Batillaria attramentaria</name>
    <dbReference type="NCBI Taxonomy" id="370345"/>
    <lineage>
        <taxon>Eukaryota</taxon>
        <taxon>Metazoa</taxon>
        <taxon>Spiralia</taxon>
        <taxon>Lophotrochozoa</taxon>
        <taxon>Mollusca</taxon>
        <taxon>Gastropoda</taxon>
        <taxon>Caenogastropoda</taxon>
        <taxon>Sorbeoconcha</taxon>
        <taxon>Cerithioidea</taxon>
        <taxon>Batillariidae</taxon>
        <taxon>Batillaria</taxon>
    </lineage>
</organism>
<sequence>MSSVTLCRFLGRSLRVLSASSCHASANPSLRHASNVGGAEVVSLKGRDLLSMKHYQPEEIKQLLWTAADLKLRIKEQKEVMKPLAGKSVSMVFQKRSTRTRLSTESGMALLGGHAEFLGPDDVHIGVNESIKDTARVLSRMSDAILARVYSQRDLDVMADEATVPVISGLSDVYHPLQVLADFQTLQEHFGYLRGLKIAWVGDGNNILHSLMLGCSKLGIDLALATPKGYEPDPAIVRDAVKFAAASGSQLIVTYDPLEAVYRADAIITDTWVSMGQEDEKARRIAAFKGYQVNRKMLKDAGANWVFLHCLPRKQEEVTDDVFYDRDHSLVWDEAENRKWTVMSVLLHLMEDYKPRSPRPFFLRGEGIGQHRY</sequence>
<dbReference type="PRINTS" id="PR00100">
    <property type="entry name" value="AOTCASE"/>
</dbReference>
<dbReference type="Gene3D" id="3.40.50.1370">
    <property type="entry name" value="Aspartate/ornithine carbamoyltransferase"/>
    <property type="match status" value="2"/>
</dbReference>
<comment type="subunit">
    <text evidence="3">Homotrimer.</text>
</comment>
<evidence type="ECO:0000256" key="4">
    <source>
        <dbReference type="ARBA" id="ARBA00013007"/>
    </source>
</evidence>
<evidence type="ECO:0000259" key="9">
    <source>
        <dbReference type="Pfam" id="PF00185"/>
    </source>
</evidence>
<dbReference type="InterPro" id="IPR006131">
    <property type="entry name" value="Asp_carbamoyltransf_Asp/Orn-bd"/>
</dbReference>